<keyword evidence="3" id="KW-1185">Reference proteome</keyword>
<dbReference type="EMBL" id="QWEZ01000001">
    <property type="protein sequence ID" value="RRJ83585.1"/>
    <property type="molecule type" value="Genomic_DNA"/>
</dbReference>
<evidence type="ECO:0000313" key="3">
    <source>
        <dbReference type="Proteomes" id="UP000280792"/>
    </source>
</evidence>
<dbReference type="InterPro" id="IPR011990">
    <property type="entry name" value="TPR-like_helical_dom_sf"/>
</dbReference>
<dbReference type="InterPro" id="IPR050767">
    <property type="entry name" value="Sel1_AlgK"/>
</dbReference>
<dbReference type="Pfam" id="PF08238">
    <property type="entry name" value="Sel1"/>
    <property type="match status" value="2"/>
</dbReference>
<dbReference type="SMART" id="SM00671">
    <property type="entry name" value="SEL1"/>
    <property type="match status" value="2"/>
</dbReference>
<accession>A0A3P3VLH1</accession>
<sequence>MLSTLLLASSPSLNAQAAPPLNYLKFDVDSLLVPASERCRISPREPDLPYALAACEQAASGGDPKAQFLLGNLYYEGVVIPRDTQQAMLWFQRASLQGHAQAQYQIAFMLYRGEGTAPNLVEAYIMMKMSAVNGFDEAISAMDLFAEELSEEQKLQAFYTLSRIFKNYRASLATSPDTQVPLDPADPSGLLDD</sequence>
<dbReference type="InterPro" id="IPR006597">
    <property type="entry name" value="Sel1-like"/>
</dbReference>
<protein>
    <submittedName>
        <fullName evidence="2">Sel1 repeat family protein</fullName>
    </submittedName>
</protein>
<dbReference type="Proteomes" id="UP000280792">
    <property type="component" value="Unassembled WGS sequence"/>
</dbReference>
<evidence type="ECO:0000256" key="1">
    <source>
        <dbReference type="SAM" id="SignalP"/>
    </source>
</evidence>
<reference evidence="2 3" key="1">
    <citation type="submission" date="2018-08" db="EMBL/GenBank/DDBJ databases">
        <authorList>
            <person name="Khan S.A."/>
        </authorList>
    </citation>
    <scope>NUCLEOTIDE SEQUENCE [LARGE SCALE GENOMIC DNA]</scope>
    <source>
        <strain evidence="2 3">GTF-13</strain>
    </source>
</reference>
<keyword evidence="1" id="KW-0732">Signal</keyword>
<dbReference type="PANTHER" id="PTHR11102">
    <property type="entry name" value="SEL-1-LIKE PROTEIN"/>
    <property type="match status" value="1"/>
</dbReference>
<name>A0A3P3VLH1_9GAMM</name>
<dbReference type="SUPFAM" id="SSF81901">
    <property type="entry name" value="HCP-like"/>
    <property type="match status" value="1"/>
</dbReference>
<dbReference type="PANTHER" id="PTHR11102:SF160">
    <property type="entry name" value="ERAD-ASSOCIATED E3 UBIQUITIN-PROTEIN LIGASE COMPONENT HRD3"/>
    <property type="match status" value="1"/>
</dbReference>
<reference evidence="2 3" key="2">
    <citation type="submission" date="2018-12" db="EMBL/GenBank/DDBJ databases">
        <title>Simiduia agarivorans gen. nov., sp. nov., a marine, agarolytic bacterium isolated from shallow coastal water from Keelung, Taiwan.</title>
        <authorList>
            <person name="Shieh W.Y."/>
        </authorList>
    </citation>
    <scope>NUCLEOTIDE SEQUENCE [LARGE SCALE GENOMIC DNA]</scope>
    <source>
        <strain evidence="2 3">GTF-13</strain>
    </source>
</reference>
<organism evidence="2 3">
    <name type="scientific">Aestuariirhabdus litorea</name>
    <dbReference type="NCBI Taxonomy" id="2528527"/>
    <lineage>
        <taxon>Bacteria</taxon>
        <taxon>Pseudomonadati</taxon>
        <taxon>Pseudomonadota</taxon>
        <taxon>Gammaproteobacteria</taxon>
        <taxon>Oceanospirillales</taxon>
        <taxon>Aestuariirhabdaceae</taxon>
        <taxon>Aestuariirhabdus</taxon>
    </lineage>
</organism>
<evidence type="ECO:0000313" key="2">
    <source>
        <dbReference type="EMBL" id="RRJ83585.1"/>
    </source>
</evidence>
<gene>
    <name evidence="2" type="ORF">D0544_00215</name>
</gene>
<dbReference type="AlphaFoldDB" id="A0A3P3VLH1"/>
<feature type="chain" id="PRO_5017939952" evidence="1">
    <location>
        <begin position="18"/>
        <end position="193"/>
    </location>
</feature>
<proteinExistence type="predicted"/>
<feature type="signal peptide" evidence="1">
    <location>
        <begin position="1"/>
        <end position="17"/>
    </location>
</feature>
<dbReference type="Gene3D" id="1.25.40.10">
    <property type="entry name" value="Tetratricopeptide repeat domain"/>
    <property type="match status" value="1"/>
</dbReference>
<comment type="caution">
    <text evidence="2">The sequence shown here is derived from an EMBL/GenBank/DDBJ whole genome shotgun (WGS) entry which is preliminary data.</text>
</comment>